<dbReference type="InterPro" id="IPR000683">
    <property type="entry name" value="Gfo/Idh/MocA-like_OxRdtase_N"/>
</dbReference>
<evidence type="ECO:0000256" key="2">
    <source>
        <dbReference type="ARBA" id="ARBA00023002"/>
    </source>
</evidence>
<dbReference type="Pfam" id="PF22725">
    <property type="entry name" value="GFO_IDH_MocA_C3"/>
    <property type="match status" value="1"/>
</dbReference>
<proteinExistence type="inferred from homology"/>
<dbReference type="InterPro" id="IPR036291">
    <property type="entry name" value="NAD(P)-bd_dom_sf"/>
</dbReference>
<evidence type="ECO:0000313" key="6">
    <source>
        <dbReference type="Proteomes" id="UP001597045"/>
    </source>
</evidence>
<dbReference type="InterPro" id="IPR055170">
    <property type="entry name" value="GFO_IDH_MocA-like_dom"/>
</dbReference>
<feature type="domain" description="Gfo/Idh/MocA-like oxidoreductase N-terminal" evidence="3">
    <location>
        <begin position="2"/>
        <end position="94"/>
    </location>
</feature>
<comment type="caution">
    <text evidence="5">The sequence shown here is derived from an EMBL/GenBank/DDBJ whole genome shotgun (WGS) entry which is preliminary data.</text>
</comment>
<keyword evidence="6" id="KW-1185">Reference proteome</keyword>
<name>A0ABW3ML14_9PSEU</name>
<dbReference type="Gene3D" id="3.40.50.720">
    <property type="entry name" value="NAD(P)-binding Rossmann-like Domain"/>
    <property type="match status" value="1"/>
</dbReference>
<dbReference type="Pfam" id="PF01408">
    <property type="entry name" value="GFO_IDH_MocA"/>
    <property type="match status" value="1"/>
</dbReference>
<evidence type="ECO:0000313" key="5">
    <source>
        <dbReference type="EMBL" id="MFD1051321.1"/>
    </source>
</evidence>
<accession>A0ABW3ML14</accession>
<dbReference type="PANTHER" id="PTHR22604:SF105">
    <property type="entry name" value="TRANS-1,2-DIHYDROBENZENE-1,2-DIOL DEHYDROGENASE"/>
    <property type="match status" value="1"/>
</dbReference>
<organism evidence="5 6">
    <name type="scientific">Kibdelosporangium lantanae</name>
    <dbReference type="NCBI Taxonomy" id="1497396"/>
    <lineage>
        <taxon>Bacteria</taxon>
        <taxon>Bacillati</taxon>
        <taxon>Actinomycetota</taxon>
        <taxon>Actinomycetes</taxon>
        <taxon>Pseudonocardiales</taxon>
        <taxon>Pseudonocardiaceae</taxon>
        <taxon>Kibdelosporangium</taxon>
    </lineage>
</organism>
<feature type="non-terminal residue" evidence="5">
    <location>
        <position position="1"/>
    </location>
</feature>
<protein>
    <submittedName>
        <fullName evidence="5">Gfo/Idh/MocA family protein</fullName>
    </submittedName>
</protein>
<feature type="non-terminal residue" evidence="5">
    <location>
        <position position="218"/>
    </location>
</feature>
<dbReference type="Proteomes" id="UP001597045">
    <property type="component" value="Unassembled WGS sequence"/>
</dbReference>
<gene>
    <name evidence="5" type="ORF">ACFQ1S_40160</name>
</gene>
<reference evidence="6" key="1">
    <citation type="journal article" date="2019" name="Int. J. Syst. Evol. Microbiol.">
        <title>The Global Catalogue of Microorganisms (GCM) 10K type strain sequencing project: providing services to taxonomists for standard genome sequencing and annotation.</title>
        <authorList>
            <consortium name="The Broad Institute Genomics Platform"/>
            <consortium name="The Broad Institute Genome Sequencing Center for Infectious Disease"/>
            <person name="Wu L."/>
            <person name="Ma J."/>
        </authorList>
    </citation>
    <scope>NUCLEOTIDE SEQUENCE [LARGE SCALE GENOMIC DNA]</scope>
    <source>
        <strain evidence="6">JCM 31486</strain>
    </source>
</reference>
<dbReference type="EMBL" id="JBHTIS010003497">
    <property type="protein sequence ID" value="MFD1051321.1"/>
    <property type="molecule type" value="Genomic_DNA"/>
</dbReference>
<dbReference type="SUPFAM" id="SSF55347">
    <property type="entry name" value="Glyceraldehyde-3-phosphate dehydrogenase-like, C-terminal domain"/>
    <property type="match status" value="1"/>
</dbReference>
<dbReference type="InterPro" id="IPR050984">
    <property type="entry name" value="Gfo/Idh/MocA_domain"/>
</dbReference>
<evidence type="ECO:0000259" key="4">
    <source>
        <dbReference type="Pfam" id="PF22725"/>
    </source>
</evidence>
<dbReference type="PANTHER" id="PTHR22604">
    <property type="entry name" value="OXIDOREDUCTASES"/>
    <property type="match status" value="1"/>
</dbReference>
<dbReference type="Gene3D" id="3.30.360.10">
    <property type="entry name" value="Dihydrodipicolinate Reductase, domain 2"/>
    <property type="match status" value="1"/>
</dbReference>
<feature type="domain" description="GFO/IDH/MocA-like oxidoreductase" evidence="4">
    <location>
        <begin position="108"/>
        <end position="207"/>
    </location>
</feature>
<sequence length="218" mass="23349">PDVEVTAIAARDRGRAEQHARELGIPYVHDSYVDLLASSEVDAVYVPLPNSLHGPWSIRALEAGKHVLCEKPVTSNEKQARAVADVAARTGLVVCEAMHSVYHGLYDRTAEILAAGTIGDVEHVSVRVHMPIPNRNNIRWKYELGGGAMMDLGVYAVTVLRTLAGMEVAAVLSATGRTRTPLVDRCVTAEVCFPNGATGSVSVSMWGWPPLAVGASVR</sequence>
<comment type="similarity">
    <text evidence="1">Belongs to the Gfo/Idh/MocA family.</text>
</comment>
<evidence type="ECO:0000259" key="3">
    <source>
        <dbReference type="Pfam" id="PF01408"/>
    </source>
</evidence>
<evidence type="ECO:0000256" key="1">
    <source>
        <dbReference type="ARBA" id="ARBA00010928"/>
    </source>
</evidence>
<keyword evidence="2" id="KW-0560">Oxidoreductase</keyword>
<dbReference type="SUPFAM" id="SSF51735">
    <property type="entry name" value="NAD(P)-binding Rossmann-fold domains"/>
    <property type="match status" value="1"/>
</dbReference>